<proteinExistence type="predicted"/>
<keyword evidence="11" id="KW-1185">Reference proteome</keyword>
<comment type="subcellular location">
    <subcellularLocation>
        <location evidence="1">Cell membrane</location>
        <topology evidence="1">Multi-pass membrane protein</topology>
    </subcellularLocation>
</comment>
<dbReference type="AlphaFoldDB" id="A0A540VMQ9"/>
<keyword evidence="2" id="KW-0813">Transport</keyword>
<keyword evidence="5 9" id="KW-0812">Transmembrane</keyword>
<feature type="transmembrane region" description="Helical" evidence="9">
    <location>
        <begin position="258"/>
        <end position="288"/>
    </location>
</feature>
<dbReference type="EMBL" id="VIGC01000001">
    <property type="protein sequence ID" value="TQE98054.1"/>
    <property type="molecule type" value="Genomic_DNA"/>
</dbReference>
<feature type="transmembrane region" description="Helical" evidence="9">
    <location>
        <begin position="23"/>
        <end position="40"/>
    </location>
</feature>
<feature type="transmembrane region" description="Helical" evidence="9">
    <location>
        <begin position="52"/>
        <end position="71"/>
    </location>
</feature>
<evidence type="ECO:0000256" key="3">
    <source>
        <dbReference type="ARBA" id="ARBA00022475"/>
    </source>
</evidence>
<feature type="transmembrane region" description="Helical" evidence="9">
    <location>
        <begin position="219"/>
        <end position="238"/>
    </location>
</feature>
<organism evidence="10 11">
    <name type="scientific">Litorilinea aerophila</name>
    <dbReference type="NCBI Taxonomy" id="1204385"/>
    <lineage>
        <taxon>Bacteria</taxon>
        <taxon>Bacillati</taxon>
        <taxon>Chloroflexota</taxon>
        <taxon>Caldilineae</taxon>
        <taxon>Caldilineales</taxon>
        <taxon>Caldilineaceae</taxon>
        <taxon>Litorilinea</taxon>
    </lineage>
</organism>
<evidence type="ECO:0000256" key="6">
    <source>
        <dbReference type="ARBA" id="ARBA00022989"/>
    </source>
</evidence>
<feature type="transmembrane region" description="Helical" evidence="9">
    <location>
        <begin position="172"/>
        <end position="191"/>
    </location>
</feature>
<dbReference type="InterPro" id="IPR001851">
    <property type="entry name" value="ABC_transp_permease"/>
</dbReference>
<evidence type="ECO:0000256" key="4">
    <source>
        <dbReference type="ARBA" id="ARBA00022519"/>
    </source>
</evidence>
<evidence type="ECO:0000313" key="11">
    <source>
        <dbReference type="Proteomes" id="UP000317371"/>
    </source>
</evidence>
<dbReference type="OrthoDB" id="9797838at2"/>
<keyword evidence="4" id="KW-0997">Cell inner membrane</keyword>
<dbReference type="GO" id="GO:0022857">
    <property type="term" value="F:transmembrane transporter activity"/>
    <property type="evidence" value="ECO:0007669"/>
    <property type="project" value="InterPro"/>
</dbReference>
<accession>A0A540VMQ9</accession>
<feature type="transmembrane region" description="Helical" evidence="9">
    <location>
        <begin position="78"/>
        <end position="97"/>
    </location>
</feature>
<keyword evidence="3" id="KW-1003">Cell membrane</keyword>
<keyword evidence="6 9" id="KW-1133">Transmembrane helix</keyword>
<feature type="transmembrane region" description="Helical" evidence="9">
    <location>
        <begin position="131"/>
        <end position="152"/>
    </location>
</feature>
<evidence type="ECO:0000313" key="10">
    <source>
        <dbReference type="EMBL" id="TQE98054.1"/>
    </source>
</evidence>
<evidence type="ECO:0000256" key="2">
    <source>
        <dbReference type="ARBA" id="ARBA00022448"/>
    </source>
</evidence>
<feature type="transmembrane region" description="Helical" evidence="9">
    <location>
        <begin position="103"/>
        <end position="124"/>
    </location>
</feature>
<evidence type="ECO:0000256" key="7">
    <source>
        <dbReference type="ARBA" id="ARBA00023136"/>
    </source>
</evidence>
<dbReference type="GO" id="GO:0005886">
    <property type="term" value="C:plasma membrane"/>
    <property type="evidence" value="ECO:0007669"/>
    <property type="project" value="UniProtKB-SubCell"/>
</dbReference>
<dbReference type="Proteomes" id="UP000317371">
    <property type="component" value="Unassembled WGS sequence"/>
</dbReference>
<evidence type="ECO:0000256" key="9">
    <source>
        <dbReference type="SAM" id="Phobius"/>
    </source>
</evidence>
<dbReference type="PANTHER" id="PTHR32196:SF71">
    <property type="entry name" value="AUTOINDUCER 2 IMPORT SYSTEM PERMEASE PROTEIN LSRD"/>
    <property type="match status" value="1"/>
</dbReference>
<sequence>MAETALPTARPGKLSRTWISQESILLVILLVIVLVLSRLSDRFLTAGNLLNLTRFFAEIGLMALPMTLIIISAGIDLSVGSIFGWSAVMLGFAWQVWGFPLPVAIVICLVTGVVAGLLNGWLVAHIKVPPLIATLATLAIYRGMALGISQARPISGYPDWFEFFGQGSIGPLPTQFVVLILFTVVVAIFLARTPWGRYIYAIGHNAEASLFSGIPVARMLMAIYTFSGFMASLAAFIFVSRVTTTRADAGTGLELDVIAAVVLGGTSIYGGQGSILGTILGLVIIALLRNGLSLAGVRGDATVVVIGATLILAVFLNRVLRGEKGDAR</sequence>
<name>A0A540VMQ9_9CHLR</name>
<comment type="caution">
    <text evidence="10">The sequence shown here is derived from an EMBL/GenBank/DDBJ whole genome shotgun (WGS) entry which is preliminary data.</text>
</comment>
<keyword evidence="7 9" id="KW-0472">Membrane</keyword>
<evidence type="ECO:0000256" key="1">
    <source>
        <dbReference type="ARBA" id="ARBA00004651"/>
    </source>
</evidence>
<reference evidence="10 11" key="1">
    <citation type="submission" date="2019-06" db="EMBL/GenBank/DDBJ databases">
        <title>Genome sequence of Litorilinea aerophila BAA-2444.</title>
        <authorList>
            <person name="Maclea K.S."/>
            <person name="Maurais E.G."/>
            <person name="Iannazzi L.C."/>
        </authorList>
    </citation>
    <scope>NUCLEOTIDE SEQUENCE [LARGE SCALE GENOMIC DNA]</scope>
    <source>
        <strain evidence="10 11">ATCC BAA-2444</strain>
    </source>
</reference>
<protein>
    <recommendedName>
        <fullName evidence="8">Autoinducer 2 import system permease protein LsrD</fullName>
    </recommendedName>
</protein>
<evidence type="ECO:0000256" key="8">
    <source>
        <dbReference type="ARBA" id="ARBA00039381"/>
    </source>
</evidence>
<dbReference type="InParanoid" id="A0A540VMQ9"/>
<gene>
    <name evidence="10" type="ORF">FKZ61_01160</name>
</gene>
<dbReference type="CDD" id="cd06579">
    <property type="entry name" value="TM_PBP1_transp_AraH_like"/>
    <property type="match status" value="1"/>
</dbReference>
<evidence type="ECO:0000256" key="5">
    <source>
        <dbReference type="ARBA" id="ARBA00022692"/>
    </source>
</evidence>
<feature type="transmembrane region" description="Helical" evidence="9">
    <location>
        <begin position="300"/>
        <end position="320"/>
    </location>
</feature>
<dbReference type="Pfam" id="PF02653">
    <property type="entry name" value="BPD_transp_2"/>
    <property type="match status" value="1"/>
</dbReference>
<dbReference type="PANTHER" id="PTHR32196">
    <property type="entry name" value="ABC TRANSPORTER PERMEASE PROTEIN YPHD-RELATED-RELATED"/>
    <property type="match status" value="1"/>
</dbReference>